<dbReference type="InterPro" id="IPR001567">
    <property type="entry name" value="Pept_M3A_M3B_dom"/>
</dbReference>
<evidence type="ECO:0000313" key="11">
    <source>
        <dbReference type="Proteomes" id="UP001210231"/>
    </source>
</evidence>
<feature type="chain" id="PRO_5047057674" evidence="8">
    <location>
        <begin position="23"/>
        <end position="711"/>
    </location>
</feature>
<dbReference type="RefSeq" id="WP_407031197.1">
    <property type="nucleotide sequence ID" value="NZ_JAQGEF010000008.1"/>
</dbReference>
<sequence length="711" mass="80382">MKLNAILVPVVAIGTLAACNNAGNDNNTANLKDVNNPFFTKSTLQYQAPEFDKIKTEHFKPAFDSGMVQQNAELEKIVANTEAPTFANTILPLETSGEILKRAQLVFFNFTSANTNDDIQKLEEEYAPKFSAHNDGIYLNDKLFQRVKAIYNSRDSIKDAEDKKLVEFYFENFEMAGANLSDADKDKLKKLNEQEAGLIANYTSKLLAARKDAAVIFDKAEELDGLNAEELKAAQSDAEAAGQKGKYLIALQNYTQHPLLQNLKNRATREKIFKASWTRAERGDKNDTRAIIEQLAKLRLQKAKLLGKPNFAAWTLQDQMAKNPEAAKNLLKQMATPAVAKAKAEAAELQKLIDAEGGNFKLEPWDWNFYAEKLRKAKYDLDEAEMKPYFEVTTVLEKGVFYAAEKLYGVTFKKRTDIPVYHPDVVAYEVFDRDGKSIAIYYLDFYTRDNKSGGAWMSNYVDQSHLLKQQPVITNVYNYQKPAPGSPSLISFDDVETMFHEFGHSIHGLFANQKYVSLSGTAVPRDFVEFPSQINEHWALEPSVLKNYAIHYQTKQPIPQSLLDKMKNAAGFNQGYMATELTAAAALDMAWHTITDESQVKDALSFEENALSELGLLVKEVPTRYHSPYFLHIWGNGYSAAYYAYIWSEVLDQDAYQWFVNNGGMTRENGDRFREFILSIGNTQNLNEAFKKFTGHTADIKPLLRSKGFIQ</sequence>
<proteinExistence type="inferred from homology"/>
<keyword evidence="3 7" id="KW-0479">Metal-binding</keyword>
<feature type="domain" description="Peptidase M3A/M3B catalytic" evidence="9">
    <location>
        <begin position="260"/>
        <end position="708"/>
    </location>
</feature>
<organism evidence="10 11">
    <name type="scientific">Polluticaenibacter yanchengensis</name>
    <dbReference type="NCBI Taxonomy" id="3014562"/>
    <lineage>
        <taxon>Bacteria</taxon>
        <taxon>Pseudomonadati</taxon>
        <taxon>Bacteroidota</taxon>
        <taxon>Chitinophagia</taxon>
        <taxon>Chitinophagales</taxon>
        <taxon>Chitinophagaceae</taxon>
        <taxon>Polluticaenibacter</taxon>
    </lineage>
</organism>
<keyword evidence="6 7" id="KW-0482">Metalloprotease</keyword>
<dbReference type="InterPro" id="IPR024079">
    <property type="entry name" value="MetalloPept_cat_dom_sf"/>
</dbReference>
<name>A0ABT4UJ55_9BACT</name>
<dbReference type="Proteomes" id="UP001210231">
    <property type="component" value="Unassembled WGS sequence"/>
</dbReference>
<feature type="signal peptide" evidence="8">
    <location>
        <begin position="1"/>
        <end position="22"/>
    </location>
</feature>
<comment type="cofactor">
    <cofactor evidence="7">
        <name>Zn(2+)</name>
        <dbReference type="ChEBI" id="CHEBI:29105"/>
    </cofactor>
    <text evidence="7">Binds 1 zinc ion.</text>
</comment>
<evidence type="ECO:0000256" key="7">
    <source>
        <dbReference type="RuleBase" id="RU003435"/>
    </source>
</evidence>
<comment type="caution">
    <text evidence="10">The sequence shown here is derived from an EMBL/GenBank/DDBJ whole genome shotgun (WGS) entry which is preliminary data.</text>
</comment>
<keyword evidence="5 7" id="KW-0862">Zinc</keyword>
<dbReference type="Gene3D" id="1.10.1370.10">
    <property type="entry name" value="Neurolysin, domain 3"/>
    <property type="match status" value="1"/>
</dbReference>
<comment type="similarity">
    <text evidence="1 7">Belongs to the peptidase M3 family.</text>
</comment>
<dbReference type="PROSITE" id="PS51257">
    <property type="entry name" value="PROKAR_LIPOPROTEIN"/>
    <property type="match status" value="1"/>
</dbReference>
<evidence type="ECO:0000259" key="9">
    <source>
        <dbReference type="Pfam" id="PF01432"/>
    </source>
</evidence>
<dbReference type="Pfam" id="PF01432">
    <property type="entry name" value="Peptidase_M3"/>
    <property type="match status" value="1"/>
</dbReference>
<evidence type="ECO:0000256" key="8">
    <source>
        <dbReference type="SAM" id="SignalP"/>
    </source>
</evidence>
<dbReference type="PANTHER" id="PTHR43660:SF1">
    <property type="entry name" value="DIPEPTIDYL CARBOXYPEPTIDASE"/>
    <property type="match status" value="1"/>
</dbReference>
<dbReference type="InterPro" id="IPR034005">
    <property type="entry name" value="M3A_DCP"/>
</dbReference>
<dbReference type="Gene3D" id="3.40.390.10">
    <property type="entry name" value="Collagenase (Catalytic Domain)"/>
    <property type="match status" value="1"/>
</dbReference>
<keyword evidence="4 7" id="KW-0378">Hydrolase</keyword>
<evidence type="ECO:0000256" key="2">
    <source>
        <dbReference type="ARBA" id="ARBA00022670"/>
    </source>
</evidence>
<dbReference type="Gene3D" id="1.10.1370.40">
    <property type="match status" value="1"/>
</dbReference>
<reference evidence="10 11" key="1">
    <citation type="submission" date="2022-12" db="EMBL/GenBank/DDBJ databases">
        <title>Chitinophagaceae gen. sp. nov., a new member of the family Chitinophagaceae, isolated from soil in a chemical factory.</title>
        <authorList>
            <person name="Ke Z."/>
        </authorList>
    </citation>
    <scope>NUCLEOTIDE SEQUENCE [LARGE SCALE GENOMIC DNA]</scope>
    <source>
        <strain evidence="10 11">LY-5</strain>
    </source>
</reference>
<dbReference type="InterPro" id="IPR024077">
    <property type="entry name" value="Neurolysin/TOP_dom2"/>
</dbReference>
<dbReference type="InterPro" id="IPR045090">
    <property type="entry name" value="Pept_M3A_M3B"/>
</dbReference>
<keyword evidence="11" id="KW-1185">Reference proteome</keyword>
<keyword evidence="8" id="KW-0732">Signal</keyword>
<evidence type="ECO:0000256" key="6">
    <source>
        <dbReference type="ARBA" id="ARBA00023049"/>
    </source>
</evidence>
<dbReference type="SUPFAM" id="SSF55486">
    <property type="entry name" value="Metalloproteases ('zincins'), catalytic domain"/>
    <property type="match status" value="1"/>
</dbReference>
<gene>
    <name evidence="10" type="ORF">O3P16_08630</name>
</gene>
<evidence type="ECO:0000256" key="3">
    <source>
        <dbReference type="ARBA" id="ARBA00022723"/>
    </source>
</evidence>
<dbReference type="PANTHER" id="PTHR43660">
    <property type="entry name" value="DIPEPTIDYL CARBOXYPEPTIDASE"/>
    <property type="match status" value="1"/>
</dbReference>
<evidence type="ECO:0000256" key="4">
    <source>
        <dbReference type="ARBA" id="ARBA00022801"/>
    </source>
</evidence>
<evidence type="ECO:0000256" key="1">
    <source>
        <dbReference type="ARBA" id="ARBA00006040"/>
    </source>
</evidence>
<dbReference type="CDD" id="cd06456">
    <property type="entry name" value="M3A_DCP"/>
    <property type="match status" value="1"/>
</dbReference>
<dbReference type="EMBL" id="JAQGEF010000008">
    <property type="protein sequence ID" value="MDA3614872.1"/>
    <property type="molecule type" value="Genomic_DNA"/>
</dbReference>
<evidence type="ECO:0000256" key="5">
    <source>
        <dbReference type="ARBA" id="ARBA00022833"/>
    </source>
</evidence>
<accession>A0ABT4UJ55</accession>
<keyword evidence="2 7" id="KW-0645">Protease</keyword>
<protein>
    <submittedName>
        <fullName evidence="10">M3 family metallopeptidase</fullName>
    </submittedName>
</protein>
<evidence type="ECO:0000313" key="10">
    <source>
        <dbReference type="EMBL" id="MDA3614872.1"/>
    </source>
</evidence>